<evidence type="ECO:0000256" key="2">
    <source>
        <dbReference type="ARBA" id="ARBA00009226"/>
    </source>
</evidence>
<feature type="domain" description="Flagellar motor switch protein FliN-like C-terminal" evidence="7">
    <location>
        <begin position="74"/>
        <end position="143"/>
    </location>
</feature>
<dbReference type="AlphaFoldDB" id="A0A382QJY5"/>
<dbReference type="InterPro" id="IPR001543">
    <property type="entry name" value="FliN-like_C"/>
</dbReference>
<evidence type="ECO:0000256" key="5">
    <source>
        <dbReference type="ARBA" id="ARBA00022779"/>
    </source>
</evidence>
<evidence type="ECO:0000256" key="1">
    <source>
        <dbReference type="ARBA" id="ARBA00004413"/>
    </source>
</evidence>
<dbReference type="InterPro" id="IPR001172">
    <property type="entry name" value="FliN_T3SS_HrcQb"/>
</dbReference>
<keyword evidence="3" id="KW-1003">Cell membrane</keyword>
<dbReference type="PANTHER" id="PTHR43484:SF1">
    <property type="entry name" value="FLAGELLAR MOTOR SWITCH PROTEIN FLIN"/>
    <property type="match status" value="1"/>
</dbReference>
<evidence type="ECO:0000256" key="3">
    <source>
        <dbReference type="ARBA" id="ARBA00022475"/>
    </source>
</evidence>
<dbReference type="GO" id="GO:0071973">
    <property type="term" value="P:bacterial-type flagellum-dependent cell motility"/>
    <property type="evidence" value="ECO:0007669"/>
    <property type="project" value="InterPro"/>
</dbReference>
<protein>
    <recommendedName>
        <fullName evidence="7">Flagellar motor switch protein FliN-like C-terminal domain-containing protein</fullName>
    </recommendedName>
</protein>
<name>A0A382QJY5_9ZZZZ</name>
<dbReference type="GO" id="GO:0003774">
    <property type="term" value="F:cytoskeletal motor activity"/>
    <property type="evidence" value="ECO:0007669"/>
    <property type="project" value="InterPro"/>
</dbReference>
<evidence type="ECO:0000259" key="7">
    <source>
        <dbReference type="Pfam" id="PF01052"/>
    </source>
</evidence>
<organism evidence="8">
    <name type="scientific">marine metagenome</name>
    <dbReference type="NCBI Taxonomy" id="408172"/>
    <lineage>
        <taxon>unclassified sequences</taxon>
        <taxon>metagenomes</taxon>
        <taxon>ecological metagenomes</taxon>
    </lineage>
</organism>
<evidence type="ECO:0000313" key="8">
    <source>
        <dbReference type="EMBL" id="SVC84591.1"/>
    </source>
</evidence>
<evidence type="ECO:0000256" key="4">
    <source>
        <dbReference type="ARBA" id="ARBA00022500"/>
    </source>
</evidence>
<comment type="subcellular location">
    <subcellularLocation>
        <location evidence="1">Cell membrane</location>
        <topology evidence="1">Peripheral membrane protein</topology>
        <orientation evidence="1">Cytoplasmic side</orientation>
    </subcellularLocation>
</comment>
<reference evidence="8" key="1">
    <citation type="submission" date="2018-05" db="EMBL/GenBank/DDBJ databases">
        <authorList>
            <person name="Lanie J.A."/>
            <person name="Ng W.-L."/>
            <person name="Kazmierczak K.M."/>
            <person name="Andrzejewski T.M."/>
            <person name="Davidsen T.M."/>
            <person name="Wayne K.J."/>
            <person name="Tettelin H."/>
            <person name="Glass J.I."/>
            <person name="Rusch D."/>
            <person name="Podicherti R."/>
            <person name="Tsui H.-C.T."/>
            <person name="Winkler M.E."/>
        </authorList>
    </citation>
    <scope>NUCLEOTIDE SEQUENCE</scope>
</reference>
<dbReference type="PRINTS" id="PR00956">
    <property type="entry name" value="FLGMOTORFLIN"/>
</dbReference>
<dbReference type="GO" id="GO:0009425">
    <property type="term" value="C:bacterial-type flagellum basal body"/>
    <property type="evidence" value="ECO:0007669"/>
    <property type="project" value="InterPro"/>
</dbReference>
<dbReference type="Gene3D" id="2.30.330.10">
    <property type="entry name" value="SpoA-like"/>
    <property type="match status" value="1"/>
</dbReference>
<dbReference type="PANTHER" id="PTHR43484">
    <property type="match status" value="1"/>
</dbReference>
<accession>A0A382QJY5</accession>
<dbReference type="InterPro" id="IPR051469">
    <property type="entry name" value="FliN/MopA/SpaO"/>
</dbReference>
<dbReference type="EMBL" id="UINC01114347">
    <property type="protein sequence ID" value="SVC84591.1"/>
    <property type="molecule type" value="Genomic_DNA"/>
</dbReference>
<dbReference type="Pfam" id="PF01052">
    <property type="entry name" value="FliMN_C"/>
    <property type="match status" value="1"/>
</dbReference>
<proteinExistence type="inferred from homology"/>
<dbReference type="InterPro" id="IPR036429">
    <property type="entry name" value="SpoA-like_sf"/>
</dbReference>
<dbReference type="GO" id="GO:0006935">
    <property type="term" value="P:chemotaxis"/>
    <property type="evidence" value="ECO:0007669"/>
    <property type="project" value="UniProtKB-KW"/>
</dbReference>
<dbReference type="GO" id="GO:0005886">
    <property type="term" value="C:plasma membrane"/>
    <property type="evidence" value="ECO:0007669"/>
    <property type="project" value="UniProtKB-SubCell"/>
</dbReference>
<keyword evidence="4" id="KW-0145">Chemotaxis</keyword>
<keyword evidence="6" id="KW-0472">Membrane</keyword>
<gene>
    <name evidence="8" type="ORF">METZ01_LOCUS337445</name>
</gene>
<evidence type="ECO:0000256" key="6">
    <source>
        <dbReference type="ARBA" id="ARBA00023136"/>
    </source>
</evidence>
<dbReference type="SUPFAM" id="SSF101801">
    <property type="entry name" value="Surface presentation of antigens (SPOA)"/>
    <property type="match status" value="1"/>
</dbReference>
<keyword evidence="5" id="KW-0283">Flagellar rotation</keyword>
<sequence>METFFTLIIIGLIQLVLACLRRYGLRVECRKLANYLKYCELNLIRSYLPFKDGRMSDTKKESENSKKTVPQFHKLMEMPVTARLVLGECRMDIEEILKLGQGSMLELSTMVNEDLKLYINDAEIAKAKSVMVGEKLGAQIKEISSTEDRLKDLTDLE</sequence>
<comment type="similarity">
    <text evidence="2">Belongs to the FliN/MopA/SpaO family.</text>
</comment>